<dbReference type="AlphaFoldDB" id="A0A5C6DUZ3"/>
<organism evidence="1 2">
    <name type="scientific">Novipirellula aureliae</name>
    <dbReference type="NCBI Taxonomy" id="2527966"/>
    <lineage>
        <taxon>Bacteria</taxon>
        <taxon>Pseudomonadati</taxon>
        <taxon>Planctomycetota</taxon>
        <taxon>Planctomycetia</taxon>
        <taxon>Pirellulales</taxon>
        <taxon>Pirellulaceae</taxon>
        <taxon>Novipirellula</taxon>
    </lineage>
</organism>
<protein>
    <submittedName>
        <fullName evidence="1">Uncharacterized protein</fullName>
    </submittedName>
</protein>
<reference evidence="1 2" key="1">
    <citation type="submission" date="2019-02" db="EMBL/GenBank/DDBJ databases">
        <title>Deep-cultivation of Planctomycetes and their phenomic and genomic characterization uncovers novel biology.</title>
        <authorList>
            <person name="Wiegand S."/>
            <person name="Jogler M."/>
            <person name="Boedeker C."/>
            <person name="Pinto D."/>
            <person name="Vollmers J."/>
            <person name="Rivas-Marin E."/>
            <person name="Kohn T."/>
            <person name="Peeters S.H."/>
            <person name="Heuer A."/>
            <person name="Rast P."/>
            <person name="Oberbeckmann S."/>
            <person name="Bunk B."/>
            <person name="Jeske O."/>
            <person name="Meyerdierks A."/>
            <person name="Storesund J.E."/>
            <person name="Kallscheuer N."/>
            <person name="Luecker S."/>
            <person name="Lage O.M."/>
            <person name="Pohl T."/>
            <person name="Merkel B.J."/>
            <person name="Hornburger P."/>
            <person name="Mueller R.-W."/>
            <person name="Bruemmer F."/>
            <person name="Labrenz M."/>
            <person name="Spormann A.M."/>
            <person name="Op Den Camp H."/>
            <person name="Overmann J."/>
            <person name="Amann R."/>
            <person name="Jetten M.S.M."/>
            <person name="Mascher T."/>
            <person name="Medema M.H."/>
            <person name="Devos D.P."/>
            <person name="Kaster A.-K."/>
            <person name="Ovreas L."/>
            <person name="Rohde M."/>
            <person name="Galperin M.Y."/>
            <person name="Jogler C."/>
        </authorList>
    </citation>
    <scope>NUCLEOTIDE SEQUENCE [LARGE SCALE GENOMIC DNA]</scope>
    <source>
        <strain evidence="1 2">Q31b</strain>
    </source>
</reference>
<dbReference type="Proteomes" id="UP000315471">
    <property type="component" value="Unassembled WGS sequence"/>
</dbReference>
<evidence type="ECO:0000313" key="1">
    <source>
        <dbReference type="EMBL" id="TWU38886.1"/>
    </source>
</evidence>
<sequence>MRKHLICLTQVFVGLGSHVLMGADNGEPWQGLEGAKLAMDVRSQNTQTLHVGLNRDEHVAEVKPAGGGQWQTVVRSVAEFRDRSGKTLADWNGLMELKRAPKHQADPRPEFSNLRWPVDEKEIVVDDLEGLIKQ</sequence>
<evidence type="ECO:0000313" key="2">
    <source>
        <dbReference type="Proteomes" id="UP000315471"/>
    </source>
</evidence>
<proteinExistence type="predicted"/>
<keyword evidence="2" id="KW-1185">Reference proteome</keyword>
<gene>
    <name evidence="1" type="ORF">Q31b_39640</name>
</gene>
<comment type="caution">
    <text evidence="1">The sequence shown here is derived from an EMBL/GenBank/DDBJ whole genome shotgun (WGS) entry which is preliminary data.</text>
</comment>
<name>A0A5C6DUZ3_9BACT</name>
<dbReference type="EMBL" id="SJPY01000006">
    <property type="protein sequence ID" value="TWU38886.1"/>
    <property type="molecule type" value="Genomic_DNA"/>
</dbReference>
<accession>A0A5C6DUZ3</accession>